<feature type="region of interest" description="Disordered" evidence="6">
    <location>
        <begin position="195"/>
        <end position="247"/>
    </location>
</feature>
<protein>
    <recommendedName>
        <fullName evidence="8">Cell wall mannoprotein PIR1-like C-terminal domain-containing protein</fullName>
    </recommendedName>
</protein>
<comment type="caution">
    <text evidence="9">The sequence shown here is derived from an EMBL/GenBank/DDBJ whole genome shotgun (WGS) entry which is preliminary data.</text>
</comment>
<evidence type="ECO:0000256" key="7">
    <source>
        <dbReference type="SAM" id="SignalP"/>
    </source>
</evidence>
<dbReference type="GO" id="GO:0005199">
    <property type="term" value="F:structural constituent of cell wall"/>
    <property type="evidence" value="ECO:0007669"/>
    <property type="project" value="TreeGrafter"/>
</dbReference>
<evidence type="ECO:0000256" key="6">
    <source>
        <dbReference type="SAM" id="MobiDB-lite"/>
    </source>
</evidence>
<dbReference type="Pfam" id="PF22799">
    <property type="entry name" value="PIR1-like_C"/>
    <property type="match status" value="1"/>
</dbReference>
<organism evidence="9 10">
    <name type="scientific">Emericellopsis cladophorae</name>
    <dbReference type="NCBI Taxonomy" id="2686198"/>
    <lineage>
        <taxon>Eukaryota</taxon>
        <taxon>Fungi</taxon>
        <taxon>Dikarya</taxon>
        <taxon>Ascomycota</taxon>
        <taxon>Pezizomycotina</taxon>
        <taxon>Sordariomycetes</taxon>
        <taxon>Hypocreomycetidae</taxon>
        <taxon>Hypocreales</taxon>
        <taxon>Bionectriaceae</taxon>
        <taxon>Emericellopsis</taxon>
    </lineage>
</organism>
<dbReference type="EMBL" id="JAGIXG020000007">
    <property type="protein sequence ID" value="KAI6783653.1"/>
    <property type="molecule type" value="Genomic_DNA"/>
</dbReference>
<evidence type="ECO:0000256" key="5">
    <source>
        <dbReference type="ARBA" id="ARBA00038219"/>
    </source>
</evidence>
<dbReference type="PANTHER" id="PTHR47254">
    <property type="entry name" value="CELL WALL MANNOPROTEIN CIS3-RELATED"/>
    <property type="match status" value="1"/>
</dbReference>
<dbReference type="Proteomes" id="UP001055219">
    <property type="component" value="Unassembled WGS sequence"/>
</dbReference>
<proteinExistence type="inferred from homology"/>
<comment type="subcellular location">
    <subcellularLocation>
        <location evidence="1">Secreted</location>
        <location evidence="1">Cell wall</location>
    </subcellularLocation>
</comment>
<evidence type="ECO:0000313" key="10">
    <source>
        <dbReference type="Proteomes" id="UP001055219"/>
    </source>
</evidence>
<evidence type="ECO:0000256" key="2">
    <source>
        <dbReference type="ARBA" id="ARBA00022512"/>
    </source>
</evidence>
<dbReference type="InterPro" id="IPR051153">
    <property type="entry name" value="Yeast_CWMannoprotein_PIR"/>
</dbReference>
<dbReference type="RefSeq" id="XP_051364509.1">
    <property type="nucleotide sequence ID" value="XM_051504127.1"/>
</dbReference>
<keyword evidence="4 7" id="KW-0732">Signal</keyword>
<evidence type="ECO:0000256" key="4">
    <source>
        <dbReference type="ARBA" id="ARBA00022729"/>
    </source>
</evidence>
<keyword evidence="2" id="KW-0134">Cell wall</keyword>
<reference evidence="9" key="2">
    <citation type="submission" date="2022-07" db="EMBL/GenBank/DDBJ databases">
        <authorList>
            <person name="Goncalves M.F.M."/>
            <person name="Hilario S."/>
            <person name="Van De Peer Y."/>
            <person name="Esteves A.C."/>
            <person name="Alves A."/>
        </authorList>
    </citation>
    <scope>NUCLEOTIDE SEQUENCE</scope>
    <source>
        <strain evidence="9">MUM 19.33</strain>
    </source>
</reference>
<dbReference type="GeneID" id="75832165"/>
<dbReference type="PANTHER" id="PTHR47254:SF1">
    <property type="entry name" value="CELL WALL MANNOPROTEIN CIS3-RELATED"/>
    <property type="match status" value="1"/>
</dbReference>
<dbReference type="OrthoDB" id="5415592at2759"/>
<keyword evidence="10" id="KW-1185">Reference proteome</keyword>
<sequence>MRYSLSFESLLAAAATIAGIVEATPPPGSPPTGCQPTFSQGRFEIVVQPIANAKTRRQDGISGGALAIRLVNGVLADGQGRTGYIASNRQFQFDKPHQAGTIYDAGFSSCNNGHLALWSEETFYRCQSGNFFNLYDQSIAPHCEKVYIIIRAVGGSTPMQGSSPSQIYDGQIQAPQGIDATTRYMKQTVSPRVPTLTAKTTRKSSWASRETKTDTPARPSWTGRHVARQADGPPQAPGTPGASTPYAAPTVPMPPTTPVYSTAPVYPPVYPPIYPTTPVYPVYPSAPASPTGPVSYGDGCRAHRCW</sequence>
<evidence type="ECO:0000259" key="8">
    <source>
        <dbReference type="Pfam" id="PF22799"/>
    </source>
</evidence>
<evidence type="ECO:0000313" key="9">
    <source>
        <dbReference type="EMBL" id="KAI6783653.1"/>
    </source>
</evidence>
<feature type="signal peptide" evidence="7">
    <location>
        <begin position="1"/>
        <end position="23"/>
    </location>
</feature>
<evidence type="ECO:0000256" key="1">
    <source>
        <dbReference type="ARBA" id="ARBA00004191"/>
    </source>
</evidence>
<feature type="domain" description="Cell wall mannoprotein PIR1-like C-terminal" evidence="8">
    <location>
        <begin position="73"/>
        <end position="146"/>
    </location>
</feature>
<gene>
    <name evidence="9" type="ORF">J7T54_005682</name>
</gene>
<feature type="chain" id="PRO_5040460782" description="Cell wall mannoprotein PIR1-like C-terminal domain-containing protein" evidence="7">
    <location>
        <begin position="24"/>
        <end position="306"/>
    </location>
</feature>
<dbReference type="GO" id="GO:0031505">
    <property type="term" value="P:fungal-type cell wall organization"/>
    <property type="evidence" value="ECO:0007669"/>
    <property type="project" value="TreeGrafter"/>
</dbReference>
<reference evidence="9" key="1">
    <citation type="journal article" date="2021" name="J Fungi (Basel)">
        <title>Genomic and Metabolomic Analyses of the Marine Fungus Emericellopsis cladophorae: Insights into Saltwater Adaptability Mechanisms and Its Biosynthetic Potential.</title>
        <authorList>
            <person name="Goncalves M.F.M."/>
            <person name="Hilario S."/>
            <person name="Van de Peer Y."/>
            <person name="Esteves A.C."/>
            <person name="Alves A."/>
        </authorList>
    </citation>
    <scope>NUCLEOTIDE SEQUENCE</scope>
    <source>
        <strain evidence="9">MUM 19.33</strain>
    </source>
</reference>
<dbReference type="GO" id="GO:0009277">
    <property type="term" value="C:fungal-type cell wall"/>
    <property type="evidence" value="ECO:0007669"/>
    <property type="project" value="TreeGrafter"/>
</dbReference>
<accession>A0A9P9Y5W2</accession>
<keyword evidence="3" id="KW-0964">Secreted</keyword>
<comment type="similarity">
    <text evidence="5">Belongs to the PIR protein family.</text>
</comment>
<dbReference type="InterPro" id="IPR054508">
    <property type="entry name" value="PIR1-like_C"/>
</dbReference>
<name>A0A9P9Y5W2_9HYPO</name>
<evidence type="ECO:0000256" key="3">
    <source>
        <dbReference type="ARBA" id="ARBA00022525"/>
    </source>
</evidence>
<feature type="compositionally biased region" description="Polar residues" evidence="6">
    <location>
        <begin position="197"/>
        <end position="208"/>
    </location>
</feature>
<dbReference type="AlphaFoldDB" id="A0A9P9Y5W2"/>